<keyword evidence="2" id="KW-0812">Transmembrane</keyword>
<sequence>MSSYPYLYTQTYSYTPFFSLVLPVLALLVIVAGGLALYFLFVRKPNTYKGSAAKLHDIFTFRTFFTEKLIRALYCIVAVAIAVYSVMLLFSHFFAALFVFVVGNLVARITFEYALLLLVLCRNTQEINRKLGPLPAEEAAPQEAAPPVPPQPPEQAPVPPQPQDNPPH</sequence>
<accession>A0A923LW47</accession>
<feature type="transmembrane region" description="Helical" evidence="2">
    <location>
        <begin position="20"/>
        <end position="41"/>
    </location>
</feature>
<feature type="transmembrane region" description="Helical" evidence="2">
    <location>
        <begin position="96"/>
        <end position="120"/>
    </location>
</feature>
<dbReference type="AlphaFoldDB" id="A0A923LW47"/>
<evidence type="ECO:0000256" key="1">
    <source>
        <dbReference type="SAM" id="MobiDB-lite"/>
    </source>
</evidence>
<evidence type="ECO:0000313" key="3">
    <source>
        <dbReference type="EMBL" id="MBC5725496.1"/>
    </source>
</evidence>
<evidence type="ECO:0000313" key="4">
    <source>
        <dbReference type="Proteomes" id="UP000606499"/>
    </source>
</evidence>
<name>A0A923LW47_9FIRM</name>
<dbReference type="RefSeq" id="WP_147574176.1">
    <property type="nucleotide sequence ID" value="NZ_JACOPL010000007.1"/>
</dbReference>
<feature type="transmembrane region" description="Helical" evidence="2">
    <location>
        <begin position="72"/>
        <end position="90"/>
    </location>
</feature>
<keyword evidence="2" id="KW-0472">Membrane</keyword>
<comment type="caution">
    <text evidence="3">The sequence shown here is derived from an EMBL/GenBank/DDBJ whole genome shotgun (WGS) entry which is preliminary data.</text>
</comment>
<feature type="compositionally biased region" description="Pro residues" evidence="1">
    <location>
        <begin position="144"/>
        <end position="168"/>
    </location>
</feature>
<dbReference type="EMBL" id="JACOPL010000007">
    <property type="protein sequence ID" value="MBC5725496.1"/>
    <property type="molecule type" value="Genomic_DNA"/>
</dbReference>
<proteinExistence type="predicted"/>
<keyword evidence="2" id="KW-1133">Transmembrane helix</keyword>
<evidence type="ECO:0000256" key="2">
    <source>
        <dbReference type="SAM" id="Phobius"/>
    </source>
</evidence>
<dbReference type="Proteomes" id="UP000606499">
    <property type="component" value="Unassembled WGS sequence"/>
</dbReference>
<reference evidence="3" key="1">
    <citation type="submission" date="2020-08" db="EMBL/GenBank/DDBJ databases">
        <title>Genome public.</title>
        <authorList>
            <person name="Liu C."/>
            <person name="Sun Q."/>
        </authorList>
    </citation>
    <scope>NUCLEOTIDE SEQUENCE</scope>
    <source>
        <strain evidence="3">NSJ-28</strain>
    </source>
</reference>
<organism evidence="3 4">
    <name type="scientific">Agathobaculum faecis</name>
    <dbReference type="NCBI Taxonomy" id="2763013"/>
    <lineage>
        <taxon>Bacteria</taxon>
        <taxon>Bacillati</taxon>
        <taxon>Bacillota</taxon>
        <taxon>Clostridia</taxon>
        <taxon>Eubacteriales</taxon>
        <taxon>Butyricicoccaceae</taxon>
        <taxon>Agathobaculum</taxon>
    </lineage>
</organism>
<feature type="region of interest" description="Disordered" evidence="1">
    <location>
        <begin position="138"/>
        <end position="168"/>
    </location>
</feature>
<protein>
    <submittedName>
        <fullName evidence="3">DUF4282 domain-containing protein</fullName>
    </submittedName>
</protein>
<gene>
    <name evidence="3" type="ORF">H8S45_08510</name>
</gene>
<keyword evidence="4" id="KW-1185">Reference proteome</keyword>